<feature type="transmembrane region" description="Helical" evidence="7">
    <location>
        <begin position="231"/>
        <end position="253"/>
    </location>
</feature>
<dbReference type="InterPro" id="IPR017039">
    <property type="entry name" value="Virul_fac_BrkB"/>
</dbReference>
<evidence type="ECO:0000256" key="2">
    <source>
        <dbReference type="ARBA" id="ARBA00022475"/>
    </source>
</evidence>
<dbReference type="EMBL" id="CT573213">
    <property type="protein sequence ID" value="CAJ59834.1"/>
    <property type="molecule type" value="Genomic_DNA"/>
</dbReference>
<evidence type="ECO:0000256" key="4">
    <source>
        <dbReference type="ARBA" id="ARBA00022989"/>
    </source>
</evidence>
<gene>
    <name evidence="8" type="ordered locus">FRAAL1172</name>
</gene>
<evidence type="ECO:0000256" key="7">
    <source>
        <dbReference type="SAM" id="Phobius"/>
    </source>
</evidence>
<dbReference type="PANTHER" id="PTHR30213">
    <property type="entry name" value="INNER MEMBRANE PROTEIN YHJD"/>
    <property type="match status" value="1"/>
</dbReference>
<evidence type="ECO:0000313" key="8">
    <source>
        <dbReference type="EMBL" id="CAJ59834.1"/>
    </source>
</evidence>
<proteinExistence type="predicted"/>
<evidence type="ECO:0000256" key="1">
    <source>
        <dbReference type="ARBA" id="ARBA00004651"/>
    </source>
</evidence>
<feature type="transmembrane region" description="Helical" evidence="7">
    <location>
        <begin position="259"/>
        <end position="278"/>
    </location>
</feature>
<feature type="transmembrane region" description="Helical" evidence="7">
    <location>
        <begin position="53"/>
        <end position="74"/>
    </location>
</feature>
<dbReference type="KEGG" id="fal:FRAAL1172"/>
<feature type="transmembrane region" description="Helical" evidence="7">
    <location>
        <begin position="194"/>
        <end position="219"/>
    </location>
</feature>
<reference evidence="8 9" key="1">
    <citation type="journal article" date="2007" name="Genome Res.">
        <title>Genome characteristics of facultatively symbiotic Frankia sp. strains reflect host range and host plant biogeography.</title>
        <authorList>
            <person name="Normand P."/>
            <person name="Lapierre P."/>
            <person name="Tisa L.S."/>
            <person name="Gogarten J.P."/>
            <person name="Alloisio N."/>
            <person name="Bagnarol E."/>
            <person name="Bassi C.A."/>
            <person name="Berry A.M."/>
            <person name="Bickhart D.M."/>
            <person name="Choisne N."/>
            <person name="Couloux A."/>
            <person name="Cournoyer B."/>
            <person name="Cruveiller S."/>
            <person name="Daubin V."/>
            <person name="Demange N."/>
            <person name="Francino M.P."/>
            <person name="Goltsman E."/>
            <person name="Huang Y."/>
            <person name="Kopp O.R."/>
            <person name="Labarre L."/>
            <person name="Lapidus A."/>
            <person name="Lavire C."/>
            <person name="Marechal J."/>
            <person name="Martinez M."/>
            <person name="Mastronunzio J.E."/>
            <person name="Mullin B.C."/>
            <person name="Niemann J."/>
            <person name="Pujic P."/>
            <person name="Rawnsley T."/>
            <person name="Rouy Z."/>
            <person name="Schenowitz C."/>
            <person name="Sellstedt A."/>
            <person name="Tavares F."/>
            <person name="Tomkins J.P."/>
            <person name="Vallenet D."/>
            <person name="Valverde C."/>
            <person name="Wall L.G."/>
            <person name="Wang Y."/>
            <person name="Medigue C."/>
            <person name="Benson D.R."/>
        </authorList>
    </citation>
    <scope>NUCLEOTIDE SEQUENCE [LARGE SCALE GENOMIC DNA]</scope>
    <source>
        <strain evidence="9">DSM 45986 / CECT 9034 / ACN14a</strain>
    </source>
</reference>
<dbReference type="AlphaFoldDB" id="Q0RRI5"/>
<dbReference type="GO" id="GO:0005886">
    <property type="term" value="C:plasma membrane"/>
    <property type="evidence" value="ECO:0007669"/>
    <property type="project" value="UniProtKB-SubCell"/>
</dbReference>
<dbReference type="RefSeq" id="WP_011602374.1">
    <property type="nucleotide sequence ID" value="NC_008278.1"/>
</dbReference>
<comment type="subcellular location">
    <subcellularLocation>
        <location evidence="1">Cell membrane</location>
        <topology evidence="1">Multi-pass membrane protein</topology>
    </subcellularLocation>
</comment>
<name>Q0RRI5_FRAAA</name>
<keyword evidence="2" id="KW-1003">Cell membrane</keyword>
<dbReference type="STRING" id="326424.FRAAL1172"/>
<accession>Q0RRI5</accession>
<dbReference type="eggNOG" id="COG1295">
    <property type="taxonomic scope" value="Bacteria"/>
</dbReference>
<dbReference type="HOGENOM" id="CLU_050028_3_0_11"/>
<feature type="transmembrane region" description="Helical" evidence="7">
    <location>
        <begin position="109"/>
        <end position="127"/>
    </location>
</feature>
<evidence type="ECO:0000313" key="9">
    <source>
        <dbReference type="Proteomes" id="UP000000657"/>
    </source>
</evidence>
<keyword evidence="9" id="KW-1185">Reference proteome</keyword>
<evidence type="ECO:0000256" key="5">
    <source>
        <dbReference type="ARBA" id="ARBA00023136"/>
    </source>
</evidence>
<dbReference type="Proteomes" id="UP000000657">
    <property type="component" value="Chromosome"/>
</dbReference>
<protein>
    <submittedName>
        <fullName evidence="8">Integral membrane protein putative ribonuclease domain</fullName>
    </submittedName>
</protein>
<dbReference type="Pfam" id="PF03631">
    <property type="entry name" value="Virul_fac_BrkB"/>
    <property type="match status" value="1"/>
</dbReference>
<keyword evidence="3 7" id="KW-0812">Transmembrane</keyword>
<feature type="transmembrane region" description="Helical" evidence="7">
    <location>
        <begin position="155"/>
        <end position="174"/>
    </location>
</feature>
<dbReference type="PANTHER" id="PTHR30213:SF1">
    <property type="entry name" value="INNER MEMBRANE PROTEIN YHJD"/>
    <property type="match status" value="1"/>
</dbReference>
<feature type="region of interest" description="Disordered" evidence="6">
    <location>
        <begin position="304"/>
        <end position="395"/>
    </location>
</feature>
<keyword evidence="4 7" id="KW-1133">Transmembrane helix</keyword>
<keyword evidence="5 7" id="KW-0472">Membrane</keyword>
<feature type="compositionally biased region" description="Low complexity" evidence="6">
    <location>
        <begin position="376"/>
        <end position="395"/>
    </location>
</feature>
<sequence>MTKPREAVRAGVGTVSDTAGAVRAKRPFLDHIIRAYSRYTADGGDRLAASATYFAFLSFFPIVALAFAVTGFVVDAYPDVQDSLTKQINDYLPGLADRLDVTSIGNAKVGVGIVGLLGLLLAGLAWIDALRDALRLIWHQDIDVGNIIMRRLRDITVLAGLGLTLLASLVVTSLSTSATGTFLDWIGLSGSTAAAWVTGILALLVALAIDTAVFLYLFWRLPGQTDRSRSARGAVLGAVGLEILKVVGTWLIGKTTGNPVYGTFAVIVGLLIWINIVMRWTLFAAAWTVTAPYASDVYPSGTAVPPEAHRPNGSASRDASRPAVPHGADSPSARGTAPADPPGSDPSPSHGSASDLSRPKRSSPGRQPSRLEPDESTSTTPYSSGGSVATRSDATLTARLRALLRRRHPSETSGGSG</sequence>
<feature type="compositionally biased region" description="Low complexity" evidence="6">
    <location>
        <begin position="346"/>
        <end position="355"/>
    </location>
</feature>
<organism evidence="8 9">
    <name type="scientific">Frankia alni (strain DSM 45986 / CECT 9034 / ACN14a)</name>
    <dbReference type="NCBI Taxonomy" id="326424"/>
    <lineage>
        <taxon>Bacteria</taxon>
        <taxon>Bacillati</taxon>
        <taxon>Actinomycetota</taxon>
        <taxon>Actinomycetes</taxon>
        <taxon>Frankiales</taxon>
        <taxon>Frankiaceae</taxon>
        <taxon>Frankia</taxon>
    </lineage>
</organism>
<evidence type="ECO:0000256" key="3">
    <source>
        <dbReference type="ARBA" id="ARBA00022692"/>
    </source>
</evidence>
<evidence type="ECO:0000256" key="6">
    <source>
        <dbReference type="SAM" id="MobiDB-lite"/>
    </source>
</evidence>